<dbReference type="EMBL" id="CP017298">
    <property type="protein sequence ID" value="AOS47724.1"/>
    <property type="molecule type" value="Genomic_DNA"/>
</dbReference>
<feature type="domain" description="CMP/dCMP-type deaminase" evidence="10">
    <location>
        <begin position="1"/>
        <end position="108"/>
    </location>
</feature>
<keyword evidence="6 8" id="KW-0862">Zinc</keyword>
<evidence type="ECO:0000313" key="12">
    <source>
        <dbReference type="Proteomes" id="UP000095214"/>
    </source>
</evidence>
<dbReference type="STRING" id="178339.BH719_07610"/>
<evidence type="ECO:0000256" key="8">
    <source>
        <dbReference type="HAMAP-Rule" id="MF_00972"/>
    </source>
</evidence>
<keyword evidence="3 8" id="KW-0819">tRNA processing</keyword>
<name>A0A1D8B3L0_9ACTO</name>
<comment type="function">
    <text evidence="8">Catalyzes the deamination of adenosine to inosine at the wobble position 34 of tRNA(Arg2).</text>
</comment>
<comment type="cofactor">
    <cofactor evidence="8">
        <name>Zn(2+)</name>
        <dbReference type="ChEBI" id="CHEBI:29105"/>
    </cofactor>
    <text evidence="8">Binds 1 zinc ion per subunit.</text>
</comment>
<feature type="binding site" evidence="8">
    <location>
        <position position="47"/>
    </location>
    <ligand>
        <name>Zn(2+)</name>
        <dbReference type="ChEBI" id="CHEBI:29105"/>
        <note>catalytic</note>
    </ligand>
</feature>
<dbReference type="HAMAP" id="MF_00972">
    <property type="entry name" value="tRNA_aden_deaminase"/>
    <property type="match status" value="1"/>
</dbReference>
<comment type="subunit">
    <text evidence="2 8">Homodimer.</text>
</comment>
<evidence type="ECO:0000256" key="7">
    <source>
        <dbReference type="ARBA" id="ARBA00048045"/>
    </source>
</evidence>
<keyword evidence="4 8" id="KW-0479">Metal-binding</keyword>
<keyword evidence="12" id="KW-1185">Reference proteome</keyword>
<feature type="binding site" evidence="8">
    <location>
        <position position="77"/>
    </location>
    <ligand>
        <name>Zn(2+)</name>
        <dbReference type="ChEBI" id="CHEBI:29105"/>
        <note>catalytic</note>
    </ligand>
</feature>
<accession>A0A1D8B3L0</accession>
<feature type="compositionally biased region" description="Low complexity" evidence="9">
    <location>
        <begin position="221"/>
        <end position="238"/>
    </location>
</feature>
<protein>
    <recommendedName>
        <fullName evidence="8">tRNA-specific adenosine deaminase</fullName>
        <ecNumber evidence="8">3.5.4.33</ecNumber>
    </recommendedName>
</protein>
<dbReference type="AlphaFoldDB" id="A0A1D8B3L0"/>
<dbReference type="CDD" id="cd01285">
    <property type="entry name" value="nucleoside_deaminase"/>
    <property type="match status" value="1"/>
</dbReference>
<evidence type="ECO:0000256" key="9">
    <source>
        <dbReference type="SAM" id="MobiDB-lite"/>
    </source>
</evidence>
<dbReference type="PROSITE" id="PS00903">
    <property type="entry name" value="CYT_DCMP_DEAMINASES_1"/>
    <property type="match status" value="1"/>
</dbReference>
<feature type="active site" description="Proton donor" evidence="8">
    <location>
        <position position="49"/>
    </location>
</feature>
<dbReference type="OrthoDB" id="9802676at2"/>
<feature type="compositionally biased region" description="Low complexity" evidence="9">
    <location>
        <begin position="282"/>
        <end position="315"/>
    </location>
</feature>
<gene>
    <name evidence="8" type="primary">tadA</name>
    <name evidence="11" type="ORF">BH719_07610</name>
</gene>
<dbReference type="Proteomes" id="UP000095214">
    <property type="component" value="Chromosome"/>
</dbReference>
<dbReference type="KEGG" id="phon:BH719_07610"/>
<evidence type="ECO:0000256" key="6">
    <source>
        <dbReference type="ARBA" id="ARBA00022833"/>
    </source>
</evidence>
<dbReference type="InterPro" id="IPR016192">
    <property type="entry name" value="APOBEC/CMP_deaminase_Zn-bd"/>
</dbReference>
<sequence>MGKALYLADRARETGDVPVGAVVLDTLGRVVGKGWNCREKDRDPAGHAEIVALRDAARTLKRWNLVGCTLVVSLEPCTMCAGAIVSARVDRVVFGAWDPKAGAAGSVRDVLRDSRLNHQVEVVGGVLGHEAAMQLRSFFAGKRPAAQMPVMSAPSRVVEPGPVDEPVVEASAPEEVSDARANGAPSVLQVPGAPPAPRRADSRRGDSRRAEGGEHRRADQSRSGAAHRASSPSSAPAALGPVTRSVPAIRPVRVQPVASVPAGLHTPAQPKPLSLGDDLPPRRASASASSVQARGEGNRPRPTAAAERPAPKASATGAPGAGKAEGVSTPPRPPASAQRSRVVEPPRPPAAPQSRQEAPEPPSFTQRAVRSPRPTRTQDRPLPQAFQPERPQRPQRIEYELSSRQFSDADPVTAGIRVRRPVRKTRDASNARH</sequence>
<dbReference type="EC" id="3.5.4.33" evidence="8"/>
<feature type="binding site" evidence="8">
    <location>
        <position position="80"/>
    </location>
    <ligand>
        <name>Zn(2+)</name>
        <dbReference type="ChEBI" id="CHEBI:29105"/>
        <note>catalytic</note>
    </ligand>
</feature>
<dbReference type="Gene3D" id="3.40.140.10">
    <property type="entry name" value="Cytidine Deaminase, domain 2"/>
    <property type="match status" value="1"/>
</dbReference>
<comment type="catalytic activity">
    <reaction evidence="7 8">
        <text>adenosine(34) in tRNA + H2O + H(+) = inosine(34) in tRNA + NH4(+)</text>
        <dbReference type="Rhea" id="RHEA:43168"/>
        <dbReference type="Rhea" id="RHEA-COMP:10373"/>
        <dbReference type="Rhea" id="RHEA-COMP:10374"/>
        <dbReference type="ChEBI" id="CHEBI:15377"/>
        <dbReference type="ChEBI" id="CHEBI:15378"/>
        <dbReference type="ChEBI" id="CHEBI:28938"/>
        <dbReference type="ChEBI" id="CHEBI:74411"/>
        <dbReference type="ChEBI" id="CHEBI:82852"/>
        <dbReference type="EC" id="3.5.4.33"/>
    </reaction>
</comment>
<dbReference type="Pfam" id="PF00383">
    <property type="entry name" value="dCMP_cyt_deam_1"/>
    <property type="match status" value="1"/>
</dbReference>
<evidence type="ECO:0000259" key="10">
    <source>
        <dbReference type="PROSITE" id="PS51747"/>
    </source>
</evidence>
<dbReference type="SUPFAM" id="SSF53927">
    <property type="entry name" value="Cytidine deaminase-like"/>
    <property type="match status" value="1"/>
</dbReference>
<evidence type="ECO:0000256" key="5">
    <source>
        <dbReference type="ARBA" id="ARBA00022801"/>
    </source>
</evidence>
<dbReference type="InterPro" id="IPR016193">
    <property type="entry name" value="Cytidine_deaminase-like"/>
</dbReference>
<reference evidence="11 12" key="1">
    <citation type="submission" date="2016-09" db="EMBL/GenBank/DDBJ databases">
        <title>Complete genome sequence of Actinomyces hongkongensis HKU8.</title>
        <authorList>
            <person name="Gao Y.-X."/>
            <person name="Zhou Y.-Y."/>
            <person name="Xie Y."/>
            <person name="Wang M."/>
            <person name="Wang S.-J."/>
            <person name="Shen S.-G."/>
        </authorList>
    </citation>
    <scope>NUCLEOTIDE SEQUENCE [LARGE SCALE GENOMIC DNA]</scope>
    <source>
        <strain evidence="11 12">HKU8</strain>
    </source>
</reference>
<evidence type="ECO:0000256" key="3">
    <source>
        <dbReference type="ARBA" id="ARBA00022694"/>
    </source>
</evidence>
<dbReference type="InterPro" id="IPR002125">
    <property type="entry name" value="CMP_dCMP_dom"/>
</dbReference>
<dbReference type="GO" id="GO:0052717">
    <property type="term" value="F:tRNA-specific adenosine-34 deaminase activity"/>
    <property type="evidence" value="ECO:0007669"/>
    <property type="project" value="UniProtKB-UniRule"/>
</dbReference>
<proteinExistence type="inferred from homology"/>
<dbReference type="PROSITE" id="PS51747">
    <property type="entry name" value="CYT_DCMP_DEAMINASES_2"/>
    <property type="match status" value="1"/>
</dbReference>
<feature type="compositionally biased region" description="Basic and acidic residues" evidence="9">
    <location>
        <begin position="198"/>
        <end position="220"/>
    </location>
</feature>
<evidence type="ECO:0000313" key="11">
    <source>
        <dbReference type="EMBL" id="AOS47724.1"/>
    </source>
</evidence>
<feature type="compositionally biased region" description="Basic and acidic residues" evidence="9">
    <location>
        <begin position="390"/>
        <end position="401"/>
    </location>
</feature>
<keyword evidence="5 8" id="KW-0378">Hydrolase</keyword>
<feature type="region of interest" description="Disordered" evidence="9">
    <location>
        <begin position="155"/>
        <end position="433"/>
    </location>
</feature>
<evidence type="ECO:0000256" key="4">
    <source>
        <dbReference type="ARBA" id="ARBA00022723"/>
    </source>
</evidence>
<dbReference type="InterPro" id="IPR028883">
    <property type="entry name" value="tRNA_aden_deaminase"/>
</dbReference>
<comment type="similarity">
    <text evidence="1">Belongs to the cytidine and deoxycytidylate deaminase family. ADAT2 subfamily.</text>
</comment>
<dbReference type="PANTHER" id="PTHR11079">
    <property type="entry name" value="CYTOSINE DEAMINASE FAMILY MEMBER"/>
    <property type="match status" value="1"/>
</dbReference>
<evidence type="ECO:0000256" key="1">
    <source>
        <dbReference type="ARBA" id="ARBA00010669"/>
    </source>
</evidence>
<feature type="compositionally biased region" description="Low complexity" evidence="9">
    <location>
        <begin position="157"/>
        <end position="174"/>
    </location>
</feature>
<dbReference type="GO" id="GO:0008270">
    <property type="term" value="F:zinc ion binding"/>
    <property type="evidence" value="ECO:0007669"/>
    <property type="project" value="UniProtKB-UniRule"/>
</dbReference>
<dbReference type="PANTHER" id="PTHR11079:SF202">
    <property type="entry name" value="TRNA-SPECIFIC ADENOSINE DEAMINASE"/>
    <property type="match status" value="1"/>
</dbReference>
<evidence type="ECO:0000256" key="2">
    <source>
        <dbReference type="ARBA" id="ARBA00011738"/>
    </source>
</evidence>
<feature type="compositionally biased region" description="Basic and acidic residues" evidence="9">
    <location>
        <begin position="424"/>
        <end position="433"/>
    </location>
</feature>
<organism evidence="11 12">
    <name type="scientific">Pauljensenia hongkongensis</name>
    <dbReference type="NCBI Taxonomy" id="178339"/>
    <lineage>
        <taxon>Bacteria</taxon>
        <taxon>Bacillati</taxon>
        <taxon>Actinomycetota</taxon>
        <taxon>Actinomycetes</taxon>
        <taxon>Actinomycetales</taxon>
        <taxon>Actinomycetaceae</taxon>
        <taxon>Pauljensenia</taxon>
    </lineage>
</organism>
<dbReference type="GO" id="GO:0002100">
    <property type="term" value="P:tRNA wobble adenosine to inosine editing"/>
    <property type="evidence" value="ECO:0007669"/>
    <property type="project" value="UniProtKB-UniRule"/>
</dbReference>
<dbReference type="NCBIfam" id="NF008113">
    <property type="entry name" value="PRK10860.1"/>
    <property type="match status" value="1"/>
</dbReference>